<name>A0A3B1DJR3_9ZZZZ</name>
<evidence type="ECO:0000313" key="3">
    <source>
        <dbReference type="EMBL" id="VAX40942.1"/>
    </source>
</evidence>
<evidence type="ECO:0000256" key="2">
    <source>
        <dbReference type="SAM" id="Phobius"/>
    </source>
</evidence>
<keyword evidence="2" id="KW-0812">Transmembrane</keyword>
<gene>
    <name evidence="3" type="ORF">MNBD_PLANCTO02-901</name>
</gene>
<accession>A0A3B1DJR3</accession>
<protein>
    <recommendedName>
        <fullName evidence="4">DUF4190 domain-containing protein</fullName>
    </recommendedName>
</protein>
<evidence type="ECO:0008006" key="4">
    <source>
        <dbReference type="Google" id="ProtNLM"/>
    </source>
</evidence>
<feature type="compositionally biased region" description="Basic and acidic residues" evidence="1">
    <location>
        <begin position="57"/>
        <end position="66"/>
    </location>
</feature>
<keyword evidence="2" id="KW-1133">Transmembrane helix</keyword>
<organism evidence="3">
    <name type="scientific">hydrothermal vent metagenome</name>
    <dbReference type="NCBI Taxonomy" id="652676"/>
    <lineage>
        <taxon>unclassified sequences</taxon>
        <taxon>metagenomes</taxon>
        <taxon>ecological metagenomes</taxon>
    </lineage>
</organism>
<sequence>MTIEFRCHECQHKLRTSDDKAGLTAACPSCGTTLTVPSPDDEQPDFDSFGDFDDDRESFSQKDSRSKECPMCGALVSYSETTCSDCGENFSKPSTRQGRPRNTGSHRGGLILGLAIIGPFCCCIVTIVALVFGHQDLTAMDEGRMDSEGYGLTLAGVIIAWASLGLPILAAVIQLIMVMIFS</sequence>
<keyword evidence="2" id="KW-0472">Membrane</keyword>
<proteinExistence type="predicted"/>
<feature type="transmembrane region" description="Helical" evidence="2">
    <location>
        <begin position="152"/>
        <end position="181"/>
    </location>
</feature>
<feature type="compositionally biased region" description="Acidic residues" evidence="1">
    <location>
        <begin position="39"/>
        <end position="56"/>
    </location>
</feature>
<dbReference type="EMBL" id="UOGL01000497">
    <property type="protein sequence ID" value="VAX40942.1"/>
    <property type="molecule type" value="Genomic_DNA"/>
</dbReference>
<dbReference type="AlphaFoldDB" id="A0A3B1DJR3"/>
<feature type="transmembrane region" description="Helical" evidence="2">
    <location>
        <begin position="109"/>
        <end position="132"/>
    </location>
</feature>
<reference evidence="3" key="1">
    <citation type="submission" date="2018-06" db="EMBL/GenBank/DDBJ databases">
        <authorList>
            <person name="Zhirakovskaya E."/>
        </authorList>
    </citation>
    <scope>NUCLEOTIDE SEQUENCE</scope>
</reference>
<feature type="region of interest" description="Disordered" evidence="1">
    <location>
        <begin position="36"/>
        <end position="66"/>
    </location>
</feature>
<evidence type="ECO:0000256" key="1">
    <source>
        <dbReference type="SAM" id="MobiDB-lite"/>
    </source>
</evidence>